<organism evidence="2 3">
    <name type="scientific">Streblomastix strix</name>
    <dbReference type="NCBI Taxonomy" id="222440"/>
    <lineage>
        <taxon>Eukaryota</taxon>
        <taxon>Metamonada</taxon>
        <taxon>Preaxostyla</taxon>
        <taxon>Oxymonadida</taxon>
        <taxon>Streblomastigidae</taxon>
        <taxon>Streblomastix</taxon>
    </lineage>
</organism>
<name>A0A5J4UVX0_9EUKA</name>
<evidence type="ECO:0000313" key="3">
    <source>
        <dbReference type="Proteomes" id="UP000324800"/>
    </source>
</evidence>
<sequence length="231" mass="25448">MFSVAPWPLAQPVPETSSNKVVPDHFQRQIRIQTPQLVRTPDSWKSIKTPSPKQNQKQSTPPQSTPSQSQSINEHHNSNDDVFGEPGLIQLQVRDHRGRGKKKKDKGKAQSQAQLLLTSHQLIQESMQSKLQVLGQMLGKTGAANETKNPSAQSSRINQIAGWSDYNFGSSMDMDMEQMMERDLTQTQSTTNDGLVIPTASSQLGTASWHAGGETTGVIAAQRANIESMNF</sequence>
<feature type="compositionally biased region" description="Low complexity" evidence="1">
    <location>
        <begin position="50"/>
        <end position="71"/>
    </location>
</feature>
<comment type="caution">
    <text evidence="2">The sequence shown here is derived from an EMBL/GenBank/DDBJ whole genome shotgun (WGS) entry which is preliminary data.</text>
</comment>
<protein>
    <submittedName>
        <fullName evidence="2">Uncharacterized protein</fullName>
    </submittedName>
</protein>
<dbReference type="Proteomes" id="UP000324800">
    <property type="component" value="Unassembled WGS sequence"/>
</dbReference>
<evidence type="ECO:0000313" key="2">
    <source>
        <dbReference type="EMBL" id="KAA6374846.1"/>
    </source>
</evidence>
<accession>A0A5J4UVX0</accession>
<gene>
    <name evidence="2" type="ORF">EZS28_029630</name>
</gene>
<reference evidence="2 3" key="1">
    <citation type="submission" date="2019-03" db="EMBL/GenBank/DDBJ databases">
        <title>Single cell metagenomics reveals metabolic interactions within the superorganism composed of flagellate Streblomastix strix and complex community of Bacteroidetes bacteria on its surface.</title>
        <authorList>
            <person name="Treitli S.C."/>
            <person name="Kolisko M."/>
            <person name="Husnik F."/>
            <person name="Keeling P."/>
            <person name="Hampl V."/>
        </authorList>
    </citation>
    <scope>NUCLEOTIDE SEQUENCE [LARGE SCALE GENOMIC DNA]</scope>
    <source>
        <strain evidence="2">ST1C</strain>
    </source>
</reference>
<dbReference type="EMBL" id="SNRW01011674">
    <property type="protein sequence ID" value="KAA6374846.1"/>
    <property type="molecule type" value="Genomic_DNA"/>
</dbReference>
<dbReference type="AlphaFoldDB" id="A0A5J4UVX0"/>
<feature type="region of interest" description="Disordered" evidence="1">
    <location>
        <begin position="1"/>
        <end position="86"/>
    </location>
</feature>
<evidence type="ECO:0000256" key="1">
    <source>
        <dbReference type="SAM" id="MobiDB-lite"/>
    </source>
</evidence>
<proteinExistence type="predicted"/>